<dbReference type="InterPro" id="IPR008969">
    <property type="entry name" value="CarboxyPept-like_regulatory"/>
</dbReference>
<evidence type="ECO:0000313" key="2">
    <source>
        <dbReference type="Proteomes" id="UP000607435"/>
    </source>
</evidence>
<keyword evidence="2" id="KW-1185">Reference proteome</keyword>
<organism evidence="1 2">
    <name type="scientific">Winogradskyella echinorum</name>
    <dbReference type="NCBI Taxonomy" id="538189"/>
    <lineage>
        <taxon>Bacteria</taxon>
        <taxon>Pseudomonadati</taxon>
        <taxon>Bacteroidota</taxon>
        <taxon>Flavobacteriia</taxon>
        <taxon>Flavobacteriales</taxon>
        <taxon>Flavobacteriaceae</taxon>
        <taxon>Winogradskyella</taxon>
    </lineage>
</organism>
<evidence type="ECO:0000313" key="1">
    <source>
        <dbReference type="EMBL" id="MBC3847293.1"/>
    </source>
</evidence>
<dbReference type="Pfam" id="PF13715">
    <property type="entry name" value="CarbopepD_reg_2"/>
    <property type="match status" value="1"/>
</dbReference>
<comment type="caution">
    <text evidence="1">The sequence shown here is derived from an EMBL/GenBank/DDBJ whole genome shotgun (WGS) entry which is preliminary data.</text>
</comment>
<dbReference type="Proteomes" id="UP000607435">
    <property type="component" value="Unassembled WGS sequence"/>
</dbReference>
<dbReference type="SUPFAM" id="SSF49464">
    <property type="entry name" value="Carboxypeptidase regulatory domain-like"/>
    <property type="match status" value="1"/>
</dbReference>
<sequence length="508" mass="59485">MRLFYLAIVFICLGTFISPSQERQQLLFRVINAETKKPVSYATIRFANSKSGTVANVLGDFRIPIRYKKENDTLVVSCIGYSTKRFVLSSLTEKSYHILILYPKTEQLSEVFLDTKKKKELTAKQIVKKAIESIKDNFPVEPFSYITYYRDYQFVDEKYINLNEGIAEVFDQGFLTHKISDPLNTTALYSYDLNTEFTRDTLISNSIYNDTKQIKDGKMGTSIGNELTLLNIHNPIRNYKSGSFSFVYIFEKDFVKNHKFYKKGAIFLDDEELYKIEFSAHTDLTGYAYKANGFIYISKEDFAIHRFDYKLYSELLKNSVFTVDLEYKRQENDKMYLNYITFNNNFFITENNALKIESYSYDKAKRSFIMSFNRALDVKSIEKTSNVKLSYKDEKLPTYRLNFITPTTVEVKFKKEVSDFLNAQNIADKALFSIKLKNFQDLLGFKMEKSKVKGYQFREMFIQRVFLNNPSNSNLKYVDKAKSLKEAFINDFNAEDYWLNSPLKTTDN</sequence>
<proteinExistence type="predicted"/>
<accession>A0ABR6Y4U9</accession>
<name>A0ABR6Y4U9_9FLAO</name>
<dbReference type="EMBL" id="JACOME010000003">
    <property type="protein sequence ID" value="MBC3847293.1"/>
    <property type="molecule type" value="Genomic_DNA"/>
</dbReference>
<reference evidence="1 2" key="1">
    <citation type="submission" date="2020-08" db="EMBL/GenBank/DDBJ databases">
        <title>Winogradskyella ouciana sp. nov., isolated from the hadal seawater of the Mariana Trench.</title>
        <authorList>
            <person name="He X."/>
        </authorList>
    </citation>
    <scope>NUCLEOTIDE SEQUENCE [LARGE SCALE GENOMIC DNA]</scope>
    <source>
        <strain evidence="1 2">KCTC 22026</strain>
    </source>
</reference>
<dbReference type="RefSeq" id="WP_186846405.1">
    <property type="nucleotide sequence ID" value="NZ_JACOME010000003.1"/>
</dbReference>
<protein>
    <submittedName>
        <fullName evidence="1">Carboxypeptidase-like regulatory domain-containing protein</fullName>
    </submittedName>
</protein>
<gene>
    <name evidence="1" type="ORF">H6H04_12925</name>
</gene>